<dbReference type="PANTHER" id="PTHR45615">
    <property type="entry name" value="MYOSIN HEAVY CHAIN, NON-MUSCLE"/>
    <property type="match status" value="1"/>
</dbReference>
<dbReference type="InterPro" id="IPR009045">
    <property type="entry name" value="Zn_M74/Hedgehog-like"/>
</dbReference>
<dbReference type="Gene3D" id="3.30.1380.10">
    <property type="match status" value="1"/>
</dbReference>
<dbReference type="OrthoDB" id="7517021at2"/>
<dbReference type="EMBL" id="QQWO01000001">
    <property type="protein sequence ID" value="RSV07983.1"/>
    <property type="molecule type" value="Genomic_DNA"/>
</dbReference>
<dbReference type="SUPFAM" id="SSF55166">
    <property type="entry name" value="Hedgehog/DD-peptidase"/>
    <property type="match status" value="1"/>
</dbReference>
<keyword evidence="1" id="KW-0175">Coiled coil</keyword>
<evidence type="ECO:0000256" key="1">
    <source>
        <dbReference type="SAM" id="Coils"/>
    </source>
</evidence>
<gene>
    <name evidence="2" type="ORF">BRX40_05630</name>
    <name evidence="3" type="ORF">CA257_00380</name>
</gene>
<reference evidence="4" key="2">
    <citation type="submission" date="2016-12" db="EMBL/GenBank/DDBJ databases">
        <title>Whole genome sequencing of Sphingomonas sp. ABOJV.</title>
        <authorList>
            <person name="Conlan S."/>
            <person name="Thomas P.J."/>
            <person name="Mullikin J."/>
            <person name="Palmore T.N."/>
            <person name="Frank K.M."/>
            <person name="Segre J.A."/>
        </authorList>
    </citation>
    <scope>NUCLEOTIDE SEQUENCE [LARGE SCALE GENOMIC DNA]</scope>
    <source>
        <strain evidence="4">ABOJV</strain>
    </source>
</reference>
<feature type="coiled-coil region" evidence="1">
    <location>
        <begin position="701"/>
        <end position="738"/>
    </location>
</feature>
<reference evidence="2" key="1">
    <citation type="submission" date="2016-12" db="EMBL/GenBank/DDBJ databases">
        <title>Whole genome sequencing of Sphingomonas koreensis.</title>
        <authorList>
            <person name="Conlan S."/>
            <person name="Thomas P.J."/>
            <person name="Mullikin J."/>
            <person name="Palmore T.N."/>
            <person name="Frank K.M."/>
            <person name="Segre J.A."/>
        </authorList>
    </citation>
    <scope>NUCLEOTIDE SEQUENCE</scope>
    <source>
        <strain evidence="2">ABOJV</strain>
    </source>
</reference>
<dbReference type="STRING" id="93064.BRX40_05630"/>
<dbReference type="Proteomes" id="UP000185161">
    <property type="component" value="Chromosome"/>
</dbReference>
<evidence type="ECO:0000313" key="2">
    <source>
        <dbReference type="EMBL" id="APR51985.1"/>
    </source>
</evidence>
<dbReference type="GeneID" id="44132036"/>
<evidence type="ECO:0000313" key="4">
    <source>
        <dbReference type="Proteomes" id="UP000185161"/>
    </source>
</evidence>
<sequence length="1493" mass="157225">MEEEATLSVGFAIDTTGSFDQLRQLEAAMGTTEARIVAEAARIEKATAGMVNTGAATAQVVAFGNAHSRAEQEIRAARAASEKSGEAMVRQLERQIETFGKTSAEIRSMRAEQRALAAEASGLTELASRLRSLDAEMTRLEGGTSRVTKAANDNRMAMNGASYQVQDFITQVSMGANPINAFAVQGAQLAGQFSSVEGKAGDVARFFMGPWGLAITAGAMILGPLVGKLLEGNNALDAAVDKLKQDAKETETNRKAKELFIKTEEGVRKAILDTVAAHDKWIESQRTAIEQAAILARAQELAAQKRLSEIERNLAGARERLKGFIGPAGSDPRLMPARQAVEAEIAILEKLQKAQTELIVSLGVRTRETFADLISDATKKSIDPIEKIRQRYEGANGLIAQTKQRLVNEKATSEEMGRQLRLLHQRQQSEIAEEQRRQSALRGAANDNRQIGRQISLAEAQDIVRSIGGVITSTTRSFEQQRVLYERYLAGKGPLAAKPGTSDHETGNAIDIAKTAGMSLAKIRDAFRAAGVPIKQLLDEGRHFHVSWKKGADDAAAASKKLADVQAALAKQFDPAETAAIEYRDALAKIAAAKLDPADATRYADAARAAFIKARAAAFQLPSMEEIRAQAADVEAAEKAAADFKANIIQPLRDELALWGLVGSARASAALELEKNAFIAKNMDAGIAVATERWGEYYRAKRELIDKDSAAEREVERARRLREEMDTLAEAARAAGDAISRAFGKVGGSIADAIDIVSEFGERQQELDIRSKKELWDQARIRKENDALALNGMSALAGAAKGLFKEHSAGYQAMAAAEKAFAIIQLANTAKNVAAGAAKMFASLGPFAFPAVAAMLGVMAGLGFFGGGGAGDMPAPSNTGTGTVFGDPKAQSESIKRAIDQLKAVDTVMLTYSREMAASLRSIDSQIGGFAAVILRSGDINASQGVAQGFKPNAIGSVLGAIPLVGGLLKSLFGTTTTVIGSGLYGGPQSIASILGGGFDASTYSDIEKKKKFLGITTGKSYSTQYGAADPALESQFTLILRSFYDAISAAAGPLGVATSDIQQRLNSFVVNIGKIDLKGLTGEQISEKLSAIFGAAADQMAAAAFPGFQRFQRAGEGMFETLVRVASTVETVTASLDQLGLGTRALSIDAKLGLAEQFESLSALASATDGYFKAYYTREEQAAASAAQFAKVFQSLGLSMPSSLSAFRALVEAQDLTTAAGQATYATLLQLAPAFADLQNALAGAKSAADVMAERADLERRLLELQGNTAALRALDLAKLDASNRALQQQIWALQDAQEAARTADELRKAWTSVGDGIMEEVRRIRGLSGIGGDGSFASLLGQFNAATAAARGGDIEAAKKLPGLSQAMLSAAEKAATSRQELDRIRAQTASTLESLAAAINGANPSSGGTPAAALLQNMADVVSIATATASGDTTAELSTGLAAVRDELAQMRSENNAGHAATAGNTGAIKRTLENVTAESGGDAISTRAA</sequence>
<protein>
    <submittedName>
        <fullName evidence="2">Uncharacterized protein</fullName>
    </submittedName>
</protein>
<dbReference type="KEGG" id="skr:BRX40_05630"/>
<proteinExistence type="predicted"/>
<keyword evidence="4" id="KW-1185">Reference proteome</keyword>
<dbReference type="EMBL" id="CP018820">
    <property type="protein sequence ID" value="APR51985.1"/>
    <property type="molecule type" value="Genomic_DNA"/>
</dbReference>
<reference evidence="3 5" key="3">
    <citation type="submission" date="2018-07" db="EMBL/GenBank/DDBJ databases">
        <title>Genomic and Epidemiologic Investigation of an Indolent Hospital Outbreak.</title>
        <authorList>
            <person name="Johnson R.C."/>
            <person name="Deming C."/>
            <person name="Conlan S."/>
            <person name="Zellmer C.J."/>
            <person name="Michelin A.V."/>
            <person name="Lee-Lin S."/>
            <person name="Thomas P.J."/>
            <person name="Park M."/>
            <person name="Weingarten R.A."/>
            <person name="Less J."/>
            <person name="Dekker J.P."/>
            <person name="Frank K.M."/>
            <person name="Musser K.A."/>
            <person name="Mcquiston J.R."/>
            <person name="Henderson D.K."/>
            <person name="Lau A.F."/>
            <person name="Palmore T.N."/>
            <person name="Segre J.A."/>
        </authorList>
    </citation>
    <scope>NUCLEOTIDE SEQUENCE [LARGE SCALE GENOMIC DNA]</scope>
    <source>
        <strain evidence="3 5">SK-NIH.Env10_0317</strain>
    </source>
</reference>
<organism evidence="2 4">
    <name type="scientific">Sphingomonas koreensis</name>
    <dbReference type="NCBI Taxonomy" id="93064"/>
    <lineage>
        <taxon>Bacteria</taxon>
        <taxon>Pseudomonadati</taxon>
        <taxon>Pseudomonadota</taxon>
        <taxon>Alphaproteobacteria</taxon>
        <taxon>Sphingomonadales</taxon>
        <taxon>Sphingomonadaceae</taxon>
        <taxon>Sphingomonas</taxon>
    </lineage>
</organism>
<evidence type="ECO:0000313" key="3">
    <source>
        <dbReference type="EMBL" id="RSV07983.1"/>
    </source>
</evidence>
<dbReference type="PANTHER" id="PTHR45615:SF66">
    <property type="entry name" value="CARD DOMAIN-CONTAINING PROTEIN"/>
    <property type="match status" value="1"/>
</dbReference>
<feature type="coiled-coil region" evidence="1">
    <location>
        <begin position="1249"/>
        <end position="1298"/>
    </location>
</feature>
<dbReference type="Proteomes" id="UP000286681">
    <property type="component" value="Unassembled WGS sequence"/>
</dbReference>
<name>A0A1L6J7U9_9SPHN</name>
<evidence type="ECO:0000313" key="5">
    <source>
        <dbReference type="Proteomes" id="UP000286681"/>
    </source>
</evidence>
<accession>A0A1L6J7U9</accession>
<dbReference type="RefSeq" id="WP_075150956.1">
    <property type="nucleotide sequence ID" value="NZ_CP018820.1"/>
</dbReference>
<dbReference type="CDD" id="cd14814">
    <property type="entry name" value="Peptidase_M15"/>
    <property type="match status" value="1"/>
</dbReference>